<feature type="compositionally biased region" description="Pro residues" evidence="9">
    <location>
        <begin position="502"/>
        <end position="519"/>
    </location>
</feature>
<dbReference type="FunFam" id="3.90.79.10:FF:000003">
    <property type="entry name" value="M7GpppN-mRNA hydrolase isoform 2"/>
    <property type="match status" value="1"/>
</dbReference>
<keyword evidence="12" id="KW-1185">Reference proteome</keyword>
<feature type="region of interest" description="Disordered" evidence="9">
    <location>
        <begin position="261"/>
        <end position="302"/>
    </location>
</feature>
<dbReference type="CDD" id="cd03672">
    <property type="entry name" value="NUDIX_Dcp2p_Nudt20"/>
    <property type="match status" value="1"/>
</dbReference>
<keyword evidence="5" id="KW-0479">Metal-binding</keyword>
<comment type="similarity">
    <text evidence="3">Belongs to the Nudix hydrolase family. DCP2 subfamily.</text>
</comment>
<reference evidence="11" key="1">
    <citation type="submission" date="2023-01" db="EMBL/GenBank/DDBJ databases">
        <title>The chitinases involved in constricting ring structure development in the nematode-trapping fungus Drechslerella dactyloides.</title>
        <authorList>
            <person name="Wang R."/>
            <person name="Zhang L."/>
            <person name="Tang P."/>
            <person name="Li S."/>
            <person name="Liang L."/>
        </authorList>
    </citation>
    <scope>NUCLEOTIDE SEQUENCE</scope>
    <source>
        <strain evidence="11">YMF1.00031</strain>
    </source>
</reference>
<evidence type="ECO:0000256" key="3">
    <source>
        <dbReference type="ARBA" id="ARBA00005279"/>
    </source>
</evidence>
<feature type="region of interest" description="Disordered" evidence="9">
    <location>
        <begin position="381"/>
        <end position="472"/>
    </location>
</feature>
<dbReference type="SMART" id="SM01125">
    <property type="entry name" value="DCP2"/>
    <property type="match status" value="1"/>
</dbReference>
<dbReference type="GO" id="GO:0000184">
    <property type="term" value="P:nuclear-transcribed mRNA catabolic process, nonsense-mediated decay"/>
    <property type="evidence" value="ECO:0007669"/>
    <property type="project" value="InterPro"/>
</dbReference>
<feature type="region of interest" description="Disordered" evidence="9">
    <location>
        <begin position="486"/>
        <end position="563"/>
    </location>
</feature>
<proteinExistence type="inferred from homology"/>
<keyword evidence="7" id="KW-0694">RNA-binding</keyword>
<dbReference type="InterPro" id="IPR007722">
    <property type="entry name" value="DCP2_BoxA"/>
</dbReference>
<comment type="caution">
    <text evidence="11">The sequence shown here is derived from an EMBL/GenBank/DDBJ whole genome shotgun (WGS) entry which is preliminary data.</text>
</comment>
<feature type="compositionally biased region" description="Basic and acidic residues" evidence="9">
    <location>
        <begin position="230"/>
        <end position="242"/>
    </location>
</feature>
<feature type="domain" description="Nudix hydrolase" evidence="10">
    <location>
        <begin position="97"/>
        <end position="228"/>
    </location>
</feature>
<evidence type="ECO:0000256" key="1">
    <source>
        <dbReference type="ARBA" id="ARBA00001936"/>
    </source>
</evidence>
<evidence type="ECO:0000256" key="5">
    <source>
        <dbReference type="ARBA" id="ARBA00022723"/>
    </source>
</evidence>
<dbReference type="GO" id="GO:0140933">
    <property type="term" value="F:5'-(N(7)-methylguanosine 5'-triphospho)-[mRNA] hydrolase activity"/>
    <property type="evidence" value="ECO:0007669"/>
    <property type="project" value="InterPro"/>
</dbReference>
<evidence type="ECO:0000256" key="4">
    <source>
        <dbReference type="ARBA" id="ARBA00022490"/>
    </source>
</evidence>
<evidence type="ECO:0000313" key="12">
    <source>
        <dbReference type="Proteomes" id="UP001221413"/>
    </source>
</evidence>
<evidence type="ECO:0000256" key="6">
    <source>
        <dbReference type="ARBA" id="ARBA00022801"/>
    </source>
</evidence>
<dbReference type="Gene3D" id="1.10.10.1050">
    <property type="entry name" value="Dcp2, box A domain"/>
    <property type="match status" value="1"/>
</dbReference>
<dbReference type="PANTHER" id="PTHR23114">
    <property type="entry name" value="M7GPPPN-MRNA HYDROLASE"/>
    <property type="match status" value="1"/>
</dbReference>
<feature type="compositionally biased region" description="Low complexity" evidence="9">
    <location>
        <begin position="520"/>
        <end position="555"/>
    </location>
</feature>
<feature type="compositionally biased region" description="Low complexity" evidence="9">
    <location>
        <begin position="752"/>
        <end position="774"/>
    </location>
</feature>
<feature type="region of interest" description="Disordered" evidence="9">
    <location>
        <begin position="641"/>
        <end position="680"/>
    </location>
</feature>
<dbReference type="Proteomes" id="UP001221413">
    <property type="component" value="Unassembled WGS sequence"/>
</dbReference>
<feature type="compositionally biased region" description="Basic residues" evidence="9">
    <location>
        <begin position="264"/>
        <end position="274"/>
    </location>
</feature>
<dbReference type="GO" id="GO:0000290">
    <property type="term" value="P:deadenylation-dependent decapping of nuclear-transcribed mRNA"/>
    <property type="evidence" value="ECO:0007669"/>
    <property type="project" value="InterPro"/>
</dbReference>
<comment type="cofactor">
    <cofactor evidence="1">
        <name>Mn(2+)</name>
        <dbReference type="ChEBI" id="CHEBI:29035"/>
    </cofactor>
</comment>
<dbReference type="SUPFAM" id="SSF140586">
    <property type="entry name" value="Dcp2 domain-like"/>
    <property type="match status" value="1"/>
</dbReference>
<feature type="compositionally biased region" description="Low complexity" evidence="9">
    <location>
        <begin position="412"/>
        <end position="424"/>
    </location>
</feature>
<dbReference type="PANTHER" id="PTHR23114:SF17">
    <property type="entry name" value="M7GPPPN-MRNA HYDROLASE"/>
    <property type="match status" value="1"/>
</dbReference>
<feature type="region of interest" description="Disordered" evidence="9">
    <location>
        <begin position="215"/>
        <end position="242"/>
    </location>
</feature>
<dbReference type="Pfam" id="PF05026">
    <property type="entry name" value="DCP2"/>
    <property type="match status" value="1"/>
</dbReference>
<keyword evidence="8" id="KW-0464">Manganese</keyword>
<evidence type="ECO:0000256" key="9">
    <source>
        <dbReference type="SAM" id="MobiDB-lite"/>
    </source>
</evidence>
<dbReference type="Gene3D" id="3.90.79.10">
    <property type="entry name" value="Nucleoside Triphosphate Pyrophosphohydrolase"/>
    <property type="match status" value="1"/>
</dbReference>
<sequence>MELPSSYANATFDEVLSDLSVRFIINLPQEELVSRERVCFQIEEAHWYYEDFIREQRPDLPNLNLMAFLGKIFAHNSMLSKWGMHQDAYREFMEYKHRVPVRGAILLNAKMDKVVLVKGWKAGASWAFPRGKINKDEPDHTCAVREVLEETGFDASELIDPDAYLLDAEGEAERHLQLYLIKNVPEDFKFHPLARKEISEVAWFPIADLQAHSAAQRRKRELAKNNQKGPEQDPERGPENKLRAFKIFNFLPGIVRWTKEQRRAMRQQARKKNHGPVYETEPESSAVETSPPRPTKGYENDPAAALSGGLMNIQKQSTRAPQPVPEPAQVAGAPDDEGSLSLASAKLREMIGIGSTPIPEQPQRSQFDKVSAGQSLLAQLQASGSATPTEQPLQNPPAGTSIPLSLLFGTAKQEPQKPQQGQEPLEFGPPSNRTSRSSNFNPSLPGGLQSLQLPIPQGPRNGYKRQAQNPPQYKPQVTILQRGQPLPDSIQKQPKLSSPVIANPPPLPPLAIPQPPLQPPVQQQFQPQFQPQAQPQAQMQVQPQPSQPFQPAAAQNEVSSPNTKMARRPVLTIDSFIPPNPAQQPSQEHKGNLLDILKGARPPPPAQPAMQLDIGLEKAATAKSSPLSLGDILAKQGINLPKQNVQSPTQNTIQSPNTTNMAATTEPKAPTNGVPQKPTQSEHLATLMRSLGNYTPKKITPPATISPAQANPPAFPKTAENRPSQVSKPPPPQALVSPSVNGFTQSPTLQRQSPTTSISTPITTQTPTGTGSTGKMPVFDRRATIKPEQANTLLGLFKSPAAENIPAQTQAQAPAPAPAPAPMLVSQSHSGVTPKTTAPPKEAVEKMVAPPMNRSGSLSLEQTAFLMNFLDTLATQHGV</sequence>
<dbReference type="PROSITE" id="PS00893">
    <property type="entry name" value="NUDIX_BOX"/>
    <property type="match status" value="1"/>
</dbReference>
<keyword evidence="6" id="KW-0378">Hydrolase</keyword>
<feature type="compositionally biased region" description="Polar residues" evidence="9">
    <location>
        <begin position="736"/>
        <end position="751"/>
    </location>
</feature>
<feature type="compositionally biased region" description="Polar residues" evidence="9">
    <location>
        <begin position="381"/>
        <end position="393"/>
    </location>
</feature>
<dbReference type="InterPro" id="IPR015797">
    <property type="entry name" value="NUDIX_hydrolase-like_dom_sf"/>
</dbReference>
<dbReference type="SUPFAM" id="SSF55811">
    <property type="entry name" value="Nudix"/>
    <property type="match status" value="1"/>
</dbReference>
<evidence type="ECO:0000313" key="11">
    <source>
        <dbReference type="EMBL" id="KAJ6261926.1"/>
    </source>
</evidence>
<accession>A0AAD6NJN2</accession>
<evidence type="ECO:0000256" key="7">
    <source>
        <dbReference type="ARBA" id="ARBA00022884"/>
    </source>
</evidence>
<dbReference type="InterPro" id="IPR044099">
    <property type="entry name" value="Dcp2_NUDIX"/>
</dbReference>
<dbReference type="Pfam" id="PF00293">
    <property type="entry name" value="NUDIX"/>
    <property type="match status" value="1"/>
</dbReference>
<feature type="region of interest" description="Disordered" evidence="9">
    <location>
        <begin position="314"/>
        <end position="338"/>
    </location>
</feature>
<evidence type="ECO:0000256" key="8">
    <source>
        <dbReference type="ARBA" id="ARBA00023211"/>
    </source>
</evidence>
<dbReference type="InterPro" id="IPR000086">
    <property type="entry name" value="NUDIX_hydrolase_dom"/>
</dbReference>
<evidence type="ECO:0000259" key="10">
    <source>
        <dbReference type="PROSITE" id="PS51462"/>
    </source>
</evidence>
<dbReference type="InterPro" id="IPR020084">
    <property type="entry name" value="NUDIX_hydrolase_CS"/>
</dbReference>
<gene>
    <name evidence="11" type="ORF">Dda_2725</name>
</gene>
<organism evidence="11 12">
    <name type="scientific">Drechslerella dactyloides</name>
    <name type="common">Nematode-trapping fungus</name>
    <name type="synonym">Arthrobotrys dactyloides</name>
    <dbReference type="NCBI Taxonomy" id="74499"/>
    <lineage>
        <taxon>Eukaryota</taxon>
        <taxon>Fungi</taxon>
        <taxon>Dikarya</taxon>
        <taxon>Ascomycota</taxon>
        <taxon>Pezizomycotina</taxon>
        <taxon>Orbiliomycetes</taxon>
        <taxon>Orbiliales</taxon>
        <taxon>Orbiliaceae</taxon>
        <taxon>Drechslerella</taxon>
    </lineage>
</organism>
<dbReference type="PROSITE" id="PS51462">
    <property type="entry name" value="NUDIX"/>
    <property type="match status" value="1"/>
</dbReference>
<feature type="compositionally biased region" description="Polar residues" evidence="9">
    <location>
        <begin position="641"/>
        <end position="663"/>
    </location>
</feature>
<feature type="region of interest" description="Disordered" evidence="9">
    <location>
        <begin position="693"/>
        <end position="777"/>
    </location>
</feature>
<protein>
    <recommendedName>
        <fullName evidence="10">Nudix hydrolase domain-containing protein</fullName>
    </recommendedName>
</protein>
<comment type="subcellular location">
    <subcellularLocation>
        <location evidence="2">Cytoplasm</location>
    </subcellularLocation>
</comment>
<dbReference type="GO" id="GO:0003723">
    <property type="term" value="F:RNA binding"/>
    <property type="evidence" value="ECO:0007669"/>
    <property type="project" value="UniProtKB-KW"/>
</dbReference>
<feature type="compositionally biased region" description="Polar residues" evidence="9">
    <location>
        <begin position="825"/>
        <end position="836"/>
    </location>
</feature>
<feature type="compositionally biased region" description="Polar residues" evidence="9">
    <location>
        <begin position="431"/>
        <end position="442"/>
    </location>
</feature>
<dbReference type="InterPro" id="IPR036189">
    <property type="entry name" value="DCP2_BoxA_sf"/>
</dbReference>
<dbReference type="GO" id="GO:0000932">
    <property type="term" value="C:P-body"/>
    <property type="evidence" value="ECO:0007669"/>
    <property type="project" value="TreeGrafter"/>
</dbReference>
<dbReference type="EMBL" id="JAQGDS010000003">
    <property type="protein sequence ID" value="KAJ6261926.1"/>
    <property type="molecule type" value="Genomic_DNA"/>
</dbReference>
<feature type="region of interest" description="Disordered" evidence="9">
    <location>
        <begin position="806"/>
        <end position="840"/>
    </location>
</feature>
<name>A0AAD6NJN2_DREDA</name>
<evidence type="ECO:0000256" key="2">
    <source>
        <dbReference type="ARBA" id="ARBA00004496"/>
    </source>
</evidence>
<keyword evidence="4" id="KW-0963">Cytoplasm</keyword>
<dbReference type="GO" id="GO:0030145">
    <property type="term" value="F:manganese ion binding"/>
    <property type="evidence" value="ECO:0007669"/>
    <property type="project" value="InterPro"/>
</dbReference>
<dbReference type="AlphaFoldDB" id="A0AAD6NJN2"/>